<protein>
    <submittedName>
        <fullName evidence="13">Uncharacterized protein</fullName>
    </submittedName>
</protein>
<keyword evidence="3" id="KW-0813">Transport</keyword>
<evidence type="ECO:0000256" key="2">
    <source>
        <dbReference type="ARBA" id="ARBA00006513"/>
    </source>
</evidence>
<evidence type="ECO:0000256" key="11">
    <source>
        <dbReference type="SAM" id="MobiDB-lite"/>
    </source>
</evidence>
<keyword evidence="9 12" id="KW-0472">Membrane</keyword>
<dbReference type="Proteomes" id="UP000596742">
    <property type="component" value="Unassembled WGS sequence"/>
</dbReference>
<evidence type="ECO:0000256" key="12">
    <source>
        <dbReference type="SAM" id="Phobius"/>
    </source>
</evidence>
<dbReference type="GO" id="GO:0015252">
    <property type="term" value="F:proton channel activity"/>
    <property type="evidence" value="ECO:0007669"/>
    <property type="project" value="InterPro"/>
</dbReference>
<keyword evidence="8" id="KW-0406">Ion transport</keyword>
<feature type="region of interest" description="Disordered" evidence="11">
    <location>
        <begin position="310"/>
        <end position="333"/>
    </location>
</feature>
<dbReference type="PANTHER" id="PTHR21522">
    <property type="entry name" value="PROTON CHANNEL OTOP"/>
    <property type="match status" value="1"/>
</dbReference>
<keyword evidence="14" id="KW-1185">Reference proteome</keyword>
<feature type="compositionally biased region" description="Polar residues" evidence="11">
    <location>
        <begin position="310"/>
        <end position="329"/>
    </location>
</feature>
<gene>
    <name evidence="13" type="ORF">MGAL_10B071950</name>
</gene>
<feature type="transmembrane region" description="Helical" evidence="12">
    <location>
        <begin position="347"/>
        <end position="370"/>
    </location>
</feature>
<evidence type="ECO:0000256" key="3">
    <source>
        <dbReference type="ARBA" id="ARBA00022448"/>
    </source>
</evidence>
<feature type="transmembrane region" description="Helical" evidence="12">
    <location>
        <begin position="175"/>
        <end position="194"/>
    </location>
</feature>
<evidence type="ECO:0000256" key="7">
    <source>
        <dbReference type="ARBA" id="ARBA00022989"/>
    </source>
</evidence>
<feature type="transmembrane region" description="Helical" evidence="12">
    <location>
        <begin position="120"/>
        <end position="142"/>
    </location>
</feature>
<dbReference type="GO" id="GO:0005886">
    <property type="term" value="C:plasma membrane"/>
    <property type="evidence" value="ECO:0007669"/>
    <property type="project" value="UniProtKB-SubCell"/>
</dbReference>
<comment type="subcellular location">
    <subcellularLocation>
        <location evidence="1">Cell membrane</location>
        <topology evidence="1">Multi-pass membrane protein</topology>
    </subcellularLocation>
</comment>
<evidence type="ECO:0000256" key="6">
    <source>
        <dbReference type="ARBA" id="ARBA00022781"/>
    </source>
</evidence>
<dbReference type="OrthoDB" id="6198788at2759"/>
<evidence type="ECO:0000256" key="4">
    <source>
        <dbReference type="ARBA" id="ARBA00022475"/>
    </source>
</evidence>
<feature type="transmembrane region" description="Helical" evidence="12">
    <location>
        <begin position="206"/>
        <end position="224"/>
    </location>
</feature>
<dbReference type="EMBL" id="UYJE01010035">
    <property type="protein sequence ID" value="VDI79130.1"/>
    <property type="molecule type" value="Genomic_DNA"/>
</dbReference>
<evidence type="ECO:0000256" key="8">
    <source>
        <dbReference type="ARBA" id="ARBA00023065"/>
    </source>
</evidence>
<dbReference type="InterPro" id="IPR004878">
    <property type="entry name" value="Otopetrin"/>
</dbReference>
<dbReference type="PANTHER" id="PTHR21522:SF68">
    <property type="entry name" value="G-PROTEIN COUPLED RECEPTORS FAMILY 3 PROFILE DOMAIN-CONTAINING PROTEIN"/>
    <property type="match status" value="1"/>
</dbReference>
<keyword evidence="5 12" id="KW-0812">Transmembrane</keyword>
<comment type="similarity">
    <text evidence="2">Belongs to the otopetrin family.</text>
</comment>
<proteinExistence type="inferred from homology"/>
<organism evidence="13 14">
    <name type="scientific">Mytilus galloprovincialis</name>
    <name type="common">Mediterranean mussel</name>
    <dbReference type="NCBI Taxonomy" id="29158"/>
    <lineage>
        <taxon>Eukaryota</taxon>
        <taxon>Metazoa</taxon>
        <taxon>Spiralia</taxon>
        <taxon>Lophotrochozoa</taxon>
        <taxon>Mollusca</taxon>
        <taxon>Bivalvia</taxon>
        <taxon>Autobranchia</taxon>
        <taxon>Pteriomorphia</taxon>
        <taxon>Mytilida</taxon>
        <taxon>Mytiloidea</taxon>
        <taxon>Mytilidae</taxon>
        <taxon>Mytilinae</taxon>
        <taxon>Mytilus</taxon>
    </lineage>
</organism>
<feature type="transmembrane region" description="Helical" evidence="12">
    <location>
        <begin position="85"/>
        <end position="108"/>
    </location>
</feature>
<keyword evidence="7 12" id="KW-1133">Transmembrane helix</keyword>
<evidence type="ECO:0000313" key="13">
    <source>
        <dbReference type="EMBL" id="VDI79130.1"/>
    </source>
</evidence>
<evidence type="ECO:0000313" key="14">
    <source>
        <dbReference type="Proteomes" id="UP000596742"/>
    </source>
</evidence>
<dbReference type="AlphaFoldDB" id="A0A8B6HG55"/>
<feature type="transmembrane region" description="Helical" evidence="12">
    <location>
        <begin position="44"/>
        <end position="65"/>
    </location>
</feature>
<keyword evidence="6" id="KW-0375">Hydrogen ion transport</keyword>
<comment type="caution">
    <text evidence="13">The sequence shown here is derived from an EMBL/GenBank/DDBJ whole genome shotgun (WGS) entry which is preliminary data.</text>
</comment>
<keyword evidence="10" id="KW-0407">Ion channel</keyword>
<evidence type="ECO:0000256" key="1">
    <source>
        <dbReference type="ARBA" id="ARBA00004651"/>
    </source>
</evidence>
<accession>A0A8B6HG55</accession>
<evidence type="ECO:0000256" key="9">
    <source>
        <dbReference type="ARBA" id="ARBA00023136"/>
    </source>
</evidence>
<reference evidence="13" key="1">
    <citation type="submission" date="2018-11" db="EMBL/GenBank/DDBJ databases">
        <authorList>
            <person name="Alioto T."/>
            <person name="Alioto T."/>
        </authorList>
    </citation>
    <scope>NUCLEOTIDE SEQUENCE</scope>
</reference>
<sequence>MGLTCCKSVVDAVFIIPFTAGRPSNSESENRQSEQIKKVHDGSISGIIILTSILVVTFVVLFGIASFEHPTDNTFTGSSVGSKQVYLSICFLVATATCIVFLIVHRLGNSIANTYTQDRFFLRIKLSFLWIFTGITVFYSAVKMIKTITCNPNNTPSHEIGCRNSTLLSPDYDSVIVMNKIVQILFCIVQSVFLHKFVNHNLCVSWKIYYSLLLIFLANISQWTQFFVDVYVTEDGSATPCFADNKTSIDKCYAATVFEAVRPYCHPIELEYSLLCMIFLAELWPAPQQNQNSNRELITIQESRSIGSWSTSAEDDTSQAPTQSINNGEHSNDIEQLMPGNTLNSCFSYSAIYVVLGILIFAPKFVFGFLSKPESKSIKNNSYSDIPFYSKSSLPEMF</sequence>
<evidence type="ECO:0000256" key="5">
    <source>
        <dbReference type="ARBA" id="ARBA00022692"/>
    </source>
</evidence>
<name>A0A8B6HG55_MYTGA</name>
<keyword evidence="4" id="KW-1003">Cell membrane</keyword>
<evidence type="ECO:0000256" key="10">
    <source>
        <dbReference type="ARBA" id="ARBA00023303"/>
    </source>
</evidence>